<feature type="binding site" evidence="10">
    <location>
        <position position="917"/>
    </location>
    <ligand>
        <name>ATP</name>
        <dbReference type="ChEBI" id="CHEBI:30616"/>
    </ligand>
</feature>
<dbReference type="InterPro" id="IPR002302">
    <property type="entry name" value="Leu-tRNA-ligase"/>
</dbReference>
<dbReference type="GO" id="GO:0005829">
    <property type="term" value="C:cytosol"/>
    <property type="evidence" value="ECO:0007669"/>
    <property type="project" value="TreeGrafter"/>
</dbReference>
<dbReference type="PANTHER" id="PTHR43740">
    <property type="entry name" value="LEUCYL-TRNA SYNTHETASE"/>
    <property type="match status" value="1"/>
</dbReference>
<dbReference type="Gene3D" id="3.10.20.590">
    <property type="match status" value="1"/>
</dbReference>
<dbReference type="PROSITE" id="PS00893">
    <property type="entry name" value="NUDIX_BOX"/>
    <property type="match status" value="1"/>
</dbReference>
<sequence length="1136" mass="130768">MKKGDKKTSSEPIKYDHLKIEKKWQKEWDKNNLYKTNEKSKSPKSYVLDMFPYPSGEGLHVGHVEGYTATDIYSRYQRMNGFSVLHPMGWDAFGLPAENYAIKNKVNPAVSTKKNIDNFRRQLKMIGFSYDWDREINTTDPEYYRWTQWIFLQLYKKGLAYESYEPINWCPSCQTGLANEDLEDGKCERCGSEVEKKPMRQWVLRITDYADRLLSDLDDLTWPESVKESQRNWIGRSEGAEIDFAIAKKRHFVIVHGFKSNSCKDFFPWLKNELEKLGHQVTVLDLPNPYLPNLEEQVNHVLNNAKFDQDTVLIGHSLGTVVSMKLLERLKTPIARTVLVSGLIEPDVKDKNEASALKLFSNWEFNLKTIKANAGEIKILRDINDPVIGDKQGKAIKNKLGGELIEFEAEKPHTCGRVEPVVLDHCLDRLKVFTTRPDTLFGATYMVVAPEHKLIEKFAQDIKNLAEVKKYVVQANKKSELERSAEGKDKTGVVLEGLRAINPANGEEIPIFVADYVLPDYGFGAIMAVPAHDERDFAFAQKFDLPIREVIRPLIKNLKGPDAVKDGVPFFHRDAIVAVVKHWSEDKYLCLKWKKIDWRGFVIGGIEKGEDEISAAIREIQEETGYQNPKFIKKLGGVIDSQFYHVIKKENRWAHFQGLYFELTSSEHKEISKKEQEIHDVLWLSPKEVDEFLNVDDMPIFWQRVFNDDSCYAGRGVLVNSGIFDNLDTIRAKKQITKFVRGKLVTKYKLRDWVFSRQRYWGEPIPIIHCQKCGVTPVLEKDLPVELPKVKSYAPTGTGESPLADIASWVKTKCPACGGPAKRETNTMPQWAGSSWYYLRFLDPKNKKALADKKMLEDWLPVSMYVGGVEHATRHLIYARFWHKFLYDIDIVSEAEPFQQLKNQGLILGEDSRKMSKRWGNVINPDDMVKLYGADTLRLYEMFMGPFEMSKSWKTENMIGCRRFLERTSRVMEKVSATARDPHLESELHKTIKKVSEDIKAFSFNTAISTMMIFTNHLEKATTIPQAVMVEYLKVLAPFAPHLSEELWFRLGQKKSVHLASWPKFDLTKIQSDKVLIVIQINGRVRDSFELIGDLNTEEAVKKIALDRATVLHWTKDKKISRIVYVPNKLINIVTN</sequence>
<dbReference type="SUPFAM" id="SSF50677">
    <property type="entry name" value="ValRS/IleRS/LeuRS editing domain"/>
    <property type="match status" value="1"/>
</dbReference>
<dbReference type="InterPro" id="IPR009008">
    <property type="entry name" value="Val/Leu/Ile-tRNA-synth_edit"/>
</dbReference>
<dbReference type="Pfam" id="PF13603">
    <property type="entry name" value="tRNA-synt_1_2"/>
    <property type="match status" value="1"/>
</dbReference>
<dbReference type="GO" id="GO:0004823">
    <property type="term" value="F:leucine-tRNA ligase activity"/>
    <property type="evidence" value="ECO:0007669"/>
    <property type="project" value="UniProtKB-UniRule"/>
</dbReference>
<dbReference type="InterPro" id="IPR025709">
    <property type="entry name" value="Leu_tRNA-synth_edit"/>
</dbReference>
<dbReference type="InterPro" id="IPR009080">
    <property type="entry name" value="tRNAsynth_Ia_anticodon-bd"/>
</dbReference>
<dbReference type="SUPFAM" id="SSF53474">
    <property type="entry name" value="alpha/beta-Hydrolases"/>
    <property type="match status" value="1"/>
</dbReference>
<evidence type="ECO:0000256" key="4">
    <source>
        <dbReference type="ARBA" id="ARBA00022741"/>
    </source>
</evidence>
<dbReference type="SUPFAM" id="SSF47323">
    <property type="entry name" value="Anticodon-binding domain of a subclass of class I aminoacyl-tRNA synthetases"/>
    <property type="match status" value="1"/>
</dbReference>
<dbReference type="Proteomes" id="UP000176222">
    <property type="component" value="Unassembled WGS sequence"/>
</dbReference>
<dbReference type="PANTHER" id="PTHR43740:SF2">
    <property type="entry name" value="LEUCINE--TRNA LIGASE, MITOCHONDRIAL"/>
    <property type="match status" value="1"/>
</dbReference>
<keyword evidence="6 10" id="KW-0067">ATP-binding</keyword>
<reference evidence="12 13" key="1">
    <citation type="journal article" date="2016" name="Nat. Commun.">
        <title>Thousands of microbial genomes shed light on interconnected biogeochemical processes in an aquifer system.</title>
        <authorList>
            <person name="Anantharaman K."/>
            <person name="Brown C.T."/>
            <person name="Hug L.A."/>
            <person name="Sharon I."/>
            <person name="Castelle C.J."/>
            <person name="Probst A.J."/>
            <person name="Thomas B.C."/>
            <person name="Singh A."/>
            <person name="Wilkins M.J."/>
            <person name="Karaoz U."/>
            <person name="Brodie E.L."/>
            <person name="Williams K.H."/>
            <person name="Hubbard S.S."/>
            <person name="Banfield J.F."/>
        </authorList>
    </citation>
    <scope>NUCLEOTIDE SEQUENCE [LARGE SCALE GENOMIC DNA]</scope>
</reference>
<dbReference type="InterPro" id="IPR013155">
    <property type="entry name" value="M/V/L/I-tRNA-synth_anticd-bd"/>
</dbReference>
<dbReference type="CDD" id="cd00812">
    <property type="entry name" value="LeuRS_core"/>
    <property type="match status" value="1"/>
</dbReference>
<dbReference type="FunFam" id="1.10.730.10:FF:000002">
    <property type="entry name" value="Leucine--tRNA ligase"/>
    <property type="match status" value="1"/>
</dbReference>
<dbReference type="SUPFAM" id="SSF55811">
    <property type="entry name" value="Nudix"/>
    <property type="match status" value="1"/>
</dbReference>
<evidence type="ECO:0000256" key="9">
    <source>
        <dbReference type="ARBA" id="ARBA00047469"/>
    </source>
</evidence>
<comment type="catalytic activity">
    <reaction evidence="9 10">
        <text>tRNA(Leu) + L-leucine + ATP = L-leucyl-tRNA(Leu) + AMP + diphosphate</text>
        <dbReference type="Rhea" id="RHEA:11688"/>
        <dbReference type="Rhea" id="RHEA-COMP:9613"/>
        <dbReference type="Rhea" id="RHEA-COMP:9622"/>
        <dbReference type="ChEBI" id="CHEBI:30616"/>
        <dbReference type="ChEBI" id="CHEBI:33019"/>
        <dbReference type="ChEBI" id="CHEBI:57427"/>
        <dbReference type="ChEBI" id="CHEBI:78442"/>
        <dbReference type="ChEBI" id="CHEBI:78494"/>
        <dbReference type="ChEBI" id="CHEBI:456215"/>
        <dbReference type="EC" id="6.1.1.4"/>
    </reaction>
</comment>
<dbReference type="SUPFAM" id="SSF52374">
    <property type="entry name" value="Nucleotidylyl transferase"/>
    <property type="match status" value="1"/>
</dbReference>
<evidence type="ECO:0000256" key="7">
    <source>
        <dbReference type="ARBA" id="ARBA00022917"/>
    </source>
</evidence>
<comment type="caution">
    <text evidence="10">Lacks conserved residue(s) required for the propagation of feature annotation.</text>
</comment>
<evidence type="ECO:0000256" key="3">
    <source>
        <dbReference type="ARBA" id="ARBA00022598"/>
    </source>
</evidence>
<dbReference type="Gene3D" id="3.90.79.10">
    <property type="entry name" value="Nucleoside Triphosphate Pyrophosphohydrolase"/>
    <property type="match status" value="1"/>
</dbReference>
<dbReference type="Pfam" id="PF00293">
    <property type="entry name" value="NUDIX"/>
    <property type="match status" value="1"/>
</dbReference>
<keyword evidence="2 10" id="KW-0963">Cytoplasm</keyword>
<comment type="similarity">
    <text evidence="1 10">Belongs to the class-I aminoacyl-tRNA synthetase family.</text>
</comment>
<proteinExistence type="inferred from homology"/>
<dbReference type="InterPro" id="IPR015797">
    <property type="entry name" value="NUDIX_hydrolase-like_dom_sf"/>
</dbReference>
<dbReference type="EC" id="6.1.1.4" evidence="10"/>
<evidence type="ECO:0000256" key="1">
    <source>
        <dbReference type="ARBA" id="ARBA00005594"/>
    </source>
</evidence>
<dbReference type="EMBL" id="MHTH01000001">
    <property type="protein sequence ID" value="OHA59360.1"/>
    <property type="molecule type" value="Genomic_DNA"/>
</dbReference>
<evidence type="ECO:0000256" key="6">
    <source>
        <dbReference type="ARBA" id="ARBA00022840"/>
    </source>
</evidence>
<dbReference type="FunFam" id="3.40.50.620:FF:000077">
    <property type="entry name" value="Leucine--tRNA ligase"/>
    <property type="match status" value="1"/>
</dbReference>
<protein>
    <recommendedName>
        <fullName evidence="10">Leucine--tRNA ligase</fullName>
        <ecNumber evidence="10">6.1.1.4</ecNumber>
    </recommendedName>
    <alternativeName>
        <fullName evidence="10">Leucyl-tRNA synthetase</fullName>
        <shortName evidence="10">LeuRS</shortName>
    </alternativeName>
</protein>
<evidence type="ECO:0000313" key="12">
    <source>
        <dbReference type="EMBL" id="OHA59360.1"/>
    </source>
</evidence>
<dbReference type="Gene3D" id="3.90.740.10">
    <property type="entry name" value="Valyl/Leucyl/Isoleucyl-tRNA synthetase, editing domain"/>
    <property type="match status" value="1"/>
</dbReference>
<dbReference type="PROSITE" id="PS51462">
    <property type="entry name" value="NUDIX"/>
    <property type="match status" value="1"/>
</dbReference>
<evidence type="ECO:0000256" key="2">
    <source>
        <dbReference type="ARBA" id="ARBA00022490"/>
    </source>
</evidence>
<dbReference type="HAMAP" id="MF_00049_B">
    <property type="entry name" value="Leu_tRNA_synth_B"/>
    <property type="match status" value="1"/>
</dbReference>
<dbReference type="InterPro" id="IPR000086">
    <property type="entry name" value="NUDIX_hydrolase_dom"/>
</dbReference>
<dbReference type="Gene3D" id="3.40.50.1820">
    <property type="entry name" value="alpha/beta hydrolase"/>
    <property type="match status" value="1"/>
</dbReference>
<keyword evidence="8 10" id="KW-0030">Aminoacyl-tRNA synthetase</keyword>
<keyword evidence="3 10" id="KW-0436">Ligase</keyword>
<dbReference type="PROSITE" id="PS00178">
    <property type="entry name" value="AA_TRNA_LIGASE_I"/>
    <property type="match status" value="1"/>
</dbReference>
<dbReference type="InterPro" id="IPR020084">
    <property type="entry name" value="NUDIX_hydrolase_CS"/>
</dbReference>
<feature type="domain" description="Nudix hydrolase" evidence="11">
    <location>
        <begin position="571"/>
        <end position="706"/>
    </location>
</feature>
<evidence type="ECO:0000256" key="5">
    <source>
        <dbReference type="ARBA" id="ARBA00022801"/>
    </source>
</evidence>
<keyword evidence="4 10" id="KW-0547">Nucleotide-binding</keyword>
<dbReference type="InterPro" id="IPR014729">
    <property type="entry name" value="Rossmann-like_a/b/a_fold"/>
</dbReference>
<keyword evidence="5" id="KW-0378">Hydrolase</keyword>
<dbReference type="GO" id="GO:0006429">
    <property type="term" value="P:leucyl-tRNA aminoacylation"/>
    <property type="evidence" value="ECO:0007669"/>
    <property type="project" value="UniProtKB-UniRule"/>
</dbReference>
<dbReference type="InterPro" id="IPR029058">
    <property type="entry name" value="AB_hydrolase_fold"/>
</dbReference>
<dbReference type="Gene3D" id="3.40.50.620">
    <property type="entry name" value="HUPs"/>
    <property type="match status" value="2"/>
</dbReference>
<dbReference type="InterPro" id="IPR010662">
    <property type="entry name" value="RBBP9/YdeN"/>
</dbReference>
<dbReference type="Pfam" id="PF06821">
    <property type="entry name" value="Ser_hydrolase"/>
    <property type="match status" value="1"/>
</dbReference>
<dbReference type="InterPro" id="IPR002300">
    <property type="entry name" value="aa-tRNA-synth_Ia"/>
</dbReference>
<comment type="subcellular location">
    <subcellularLocation>
        <location evidence="10">Cytoplasm</location>
    </subcellularLocation>
</comment>
<dbReference type="InterPro" id="IPR001412">
    <property type="entry name" value="aa-tRNA-synth_I_CS"/>
</dbReference>
<dbReference type="GO" id="GO:0002161">
    <property type="term" value="F:aminoacyl-tRNA deacylase activity"/>
    <property type="evidence" value="ECO:0007669"/>
    <property type="project" value="InterPro"/>
</dbReference>
<dbReference type="Pfam" id="PF00133">
    <property type="entry name" value="tRNA-synt_1"/>
    <property type="match status" value="2"/>
</dbReference>
<dbReference type="GO" id="GO:0005524">
    <property type="term" value="F:ATP binding"/>
    <property type="evidence" value="ECO:0007669"/>
    <property type="project" value="UniProtKB-UniRule"/>
</dbReference>
<accession>A0A1G2QFG9</accession>
<gene>
    <name evidence="10" type="primary">leuS</name>
    <name evidence="12" type="ORF">A2370_00220</name>
</gene>
<evidence type="ECO:0000313" key="13">
    <source>
        <dbReference type="Proteomes" id="UP000176222"/>
    </source>
</evidence>
<evidence type="ECO:0000259" key="11">
    <source>
        <dbReference type="PROSITE" id="PS51462"/>
    </source>
</evidence>
<evidence type="ECO:0000256" key="10">
    <source>
        <dbReference type="HAMAP-Rule" id="MF_00049"/>
    </source>
</evidence>
<dbReference type="FunFam" id="3.40.50.620:FF:000056">
    <property type="entry name" value="Leucine--tRNA ligase"/>
    <property type="match status" value="1"/>
</dbReference>
<name>A0A1G2QFG9_9BACT</name>
<comment type="caution">
    <text evidence="12">The sequence shown here is derived from an EMBL/GenBank/DDBJ whole genome shotgun (WGS) entry which is preliminary data.</text>
</comment>
<dbReference type="CDD" id="cd07958">
    <property type="entry name" value="Anticodon_Ia_Leu_BEm"/>
    <property type="match status" value="1"/>
</dbReference>
<dbReference type="STRING" id="1802436.A2370_00220"/>
<evidence type="ECO:0000256" key="8">
    <source>
        <dbReference type="ARBA" id="ARBA00023146"/>
    </source>
</evidence>
<keyword evidence="7 10" id="KW-0648">Protein biosynthesis</keyword>
<dbReference type="PRINTS" id="PR00985">
    <property type="entry name" value="TRNASYNTHLEU"/>
</dbReference>
<dbReference type="AlphaFoldDB" id="A0A1G2QFG9"/>
<dbReference type="Gene3D" id="1.10.730.10">
    <property type="entry name" value="Isoleucyl-tRNA Synthetase, Domain 1"/>
    <property type="match status" value="1"/>
</dbReference>
<organism evidence="12 13">
    <name type="scientific">Candidatus Vogelbacteria bacterium RIFOXYB1_FULL_42_16</name>
    <dbReference type="NCBI Taxonomy" id="1802436"/>
    <lineage>
        <taxon>Bacteria</taxon>
        <taxon>Candidatus Vogeliibacteriota</taxon>
    </lineage>
</organism>
<dbReference type="Pfam" id="PF08264">
    <property type="entry name" value="Anticodon_1"/>
    <property type="match status" value="1"/>
</dbReference>